<dbReference type="InterPro" id="IPR029058">
    <property type="entry name" value="AB_hydrolase_fold"/>
</dbReference>
<evidence type="ECO:0000256" key="3">
    <source>
        <dbReference type="ARBA" id="ARBA00022801"/>
    </source>
</evidence>
<dbReference type="InterPro" id="IPR000073">
    <property type="entry name" value="AB_hydrolase_1"/>
</dbReference>
<keyword evidence="3" id="KW-0378">Hydrolase</keyword>
<feature type="domain" description="AB hydrolase-1" evidence="5">
    <location>
        <begin position="141"/>
        <end position="385"/>
    </location>
</feature>
<dbReference type="InterPro" id="IPR050960">
    <property type="entry name" value="AB_hydrolase_4_sf"/>
</dbReference>
<evidence type="ECO:0000256" key="1">
    <source>
        <dbReference type="ARBA" id="ARBA00010884"/>
    </source>
</evidence>
<dbReference type="GO" id="GO:0047372">
    <property type="term" value="F:monoacylglycerol lipase activity"/>
    <property type="evidence" value="ECO:0007669"/>
    <property type="project" value="TreeGrafter"/>
</dbReference>
<dbReference type="Pfam" id="PF00561">
    <property type="entry name" value="Abhydrolase_1"/>
    <property type="match status" value="1"/>
</dbReference>
<feature type="active site" description="Charge relay system" evidence="4">
    <location>
        <position position="354"/>
    </location>
</feature>
<keyword evidence="7" id="KW-1185">Reference proteome</keyword>
<dbReference type="PIRSF" id="PIRSF005211">
    <property type="entry name" value="Ab_hydro_YheT"/>
    <property type="match status" value="1"/>
</dbReference>
<evidence type="ECO:0000256" key="2">
    <source>
        <dbReference type="ARBA" id="ARBA00022487"/>
    </source>
</evidence>
<comment type="similarity">
    <text evidence="1">Belongs to the AB hydrolase superfamily. AB hydrolase 4 family.</text>
</comment>
<proteinExistence type="inferred from homology"/>
<gene>
    <name evidence="6" type="ORF">LAQU0_S01e05600g</name>
</gene>
<dbReference type="AlphaFoldDB" id="A0A0P1KPA6"/>
<dbReference type="InterPro" id="IPR000952">
    <property type="entry name" value="AB_hydrolase_4_CS"/>
</dbReference>
<dbReference type="EMBL" id="LN890560">
    <property type="protein sequence ID" value="CUS20393.1"/>
    <property type="molecule type" value="Genomic_DNA"/>
</dbReference>
<dbReference type="Proteomes" id="UP000236544">
    <property type="component" value="Unassembled WGS sequence"/>
</dbReference>
<accession>A0A0P1KPA6</accession>
<feature type="active site" description="Charge relay system" evidence="4">
    <location>
        <position position="383"/>
    </location>
</feature>
<dbReference type="OrthoDB" id="5954035at2759"/>
<dbReference type="InterPro" id="IPR012020">
    <property type="entry name" value="ABHD4"/>
</dbReference>
<sequence length="443" mass="50281">MESILHHLPVYSHVRQTRPLEPLKFVGKQSGTSTDLPTLVDKCSPEFSHGAMALFHPMYFNGHLQTLYAAVRTFDKENLVYYKRLVVPCRDGGEATADFRVPPFEKASDYMPPNQTRPLMPRYSFFTPEEEQNLGSNDEKPLLIVLHGLTGGSHEAYVRSLVDRITTGYGFEACVLNSRGCSESCITTPQLYNGVWTNDIRDFVVKLRALFPRRKFYLVGFSLGASIATNYLGQEGSNSQIECAAILANPWDLCNASYYMYRTFLGRNLYGNHFSKSLVKMLKDNLPVLKQDPYMAKLYAEKIDSVKTVEEFDNWFTSRMFGFNCSFEYYRYGTSSNRIPLIRTPTLAISASDDPIVGSESLPIREIESNPYTLLIESSKGGHVAWFDAHGERWYEEPLCRFFSGFHNEVALEGLKPDLASVTLPHANKFKGDRLVDATVRDY</sequence>
<dbReference type="PANTHER" id="PTHR10794:SF63">
    <property type="entry name" value="ALPHA_BETA HYDROLASE 1, ISOFORM A"/>
    <property type="match status" value="1"/>
</dbReference>
<evidence type="ECO:0000313" key="7">
    <source>
        <dbReference type="Proteomes" id="UP000236544"/>
    </source>
</evidence>
<evidence type="ECO:0000313" key="6">
    <source>
        <dbReference type="EMBL" id="CUS20393.1"/>
    </source>
</evidence>
<evidence type="ECO:0000256" key="4">
    <source>
        <dbReference type="PIRSR" id="PIRSR005211-1"/>
    </source>
</evidence>
<dbReference type="GO" id="GO:0051793">
    <property type="term" value="P:medium-chain fatty acid catabolic process"/>
    <property type="evidence" value="ECO:0007669"/>
    <property type="project" value="TreeGrafter"/>
</dbReference>
<feature type="active site" description="Charge relay system" evidence="4">
    <location>
        <position position="222"/>
    </location>
</feature>
<dbReference type="PROSITE" id="PS01133">
    <property type="entry name" value="UPF0017"/>
    <property type="match status" value="1"/>
</dbReference>
<dbReference type="Gene3D" id="3.40.50.1820">
    <property type="entry name" value="alpha/beta hydrolase"/>
    <property type="match status" value="1"/>
</dbReference>
<organism evidence="6 7">
    <name type="scientific">Lachancea quebecensis</name>
    <dbReference type="NCBI Taxonomy" id="1654605"/>
    <lineage>
        <taxon>Eukaryota</taxon>
        <taxon>Fungi</taxon>
        <taxon>Dikarya</taxon>
        <taxon>Ascomycota</taxon>
        <taxon>Saccharomycotina</taxon>
        <taxon>Saccharomycetes</taxon>
        <taxon>Saccharomycetales</taxon>
        <taxon>Saccharomycetaceae</taxon>
        <taxon>Lachancea</taxon>
    </lineage>
</organism>
<dbReference type="SUPFAM" id="SSF53474">
    <property type="entry name" value="alpha/beta-Hydrolases"/>
    <property type="match status" value="1"/>
</dbReference>
<keyword evidence="2" id="KW-0719">Serine esterase</keyword>
<dbReference type="GO" id="GO:0051792">
    <property type="term" value="P:medium-chain fatty acid biosynthetic process"/>
    <property type="evidence" value="ECO:0007669"/>
    <property type="project" value="TreeGrafter"/>
</dbReference>
<dbReference type="GO" id="GO:0008126">
    <property type="term" value="F:acetylesterase activity"/>
    <property type="evidence" value="ECO:0007669"/>
    <property type="project" value="TreeGrafter"/>
</dbReference>
<dbReference type="PANTHER" id="PTHR10794">
    <property type="entry name" value="ABHYDROLASE DOMAIN-CONTAINING PROTEIN"/>
    <property type="match status" value="1"/>
</dbReference>
<name>A0A0P1KPA6_9SACH</name>
<reference evidence="7" key="1">
    <citation type="submission" date="2015-10" db="EMBL/GenBank/DDBJ databases">
        <authorList>
            <person name="Devillers H."/>
        </authorList>
    </citation>
    <scope>NUCLEOTIDE SEQUENCE [LARGE SCALE GENOMIC DNA]</scope>
</reference>
<evidence type="ECO:0000259" key="5">
    <source>
        <dbReference type="Pfam" id="PF00561"/>
    </source>
</evidence>
<protein>
    <submittedName>
        <fullName evidence="6">LAQU0S01e05600g1_1</fullName>
    </submittedName>
</protein>